<protein>
    <submittedName>
        <fullName evidence="1">Uncharacterized protein</fullName>
    </submittedName>
</protein>
<reference evidence="1 2" key="1">
    <citation type="journal article" date="2008" name="Nature">
        <title>The genome of the model beetle and pest Tribolium castaneum.</title>
        <authorList>
            <consortium name="Tribolium Genome Sequencing Consortium"/>
            <person name="Richards S."/>
            <person name="Gibbs R.A."/>
            <person name="Weinstock G.M."/>
            <person name="Brown S.J."/>
            <person name="Denell R."/>
            <person name="Beeman R.W."/>
            <person name="Gibbs R."/>
            <person name="Beeman R.W."/>
            <person name="Brown S.J."/>
            <person name="Bucher G."/>
            <person name="Friedrich M."/>
            <person name="Grimmelikhuijzen C.J."/>
            <person name="Klingler M."/>
            <person name="Lorenzen M."/>
            <person name="Richards S."/>
            <person name="Roth S."/>
            <person name="Schroder R."/>
            <person name="Tautz D."/>
            <person name="Zdobnov E.M."/>
            <person name="Muzny D."/>
            <person name="Gibbs R.A."/>
            <person name="Weinstock G.M."/>
            <person name="Attaway T."/>
            <person name="Bell S."/>
            <person name="Buhay C.J."/>
            <person name="Chandrabose M.N."/>
            <person name="Chavez D."/>
            <person name="Clerk-Blankenburg K.P."/>
            <person name="Cree A."/>
            <person name="Dao M."/>
            <person name="Davis C."/>
            <person name="Chacko J."/>
            <person name="Dinh H."/>
            <person name="Dugan-Rocha S."/>
            <person name="Fowler G."/>
            <person name="Garner T.T."/>
            <person name="Garnes J."/>
            <person name="Gnirke A."/>
            <person name="Hawes A."/>
            <person name="Hernandez J."/>
            <person name="Hines S."/>
            <person name="Holder M."/>
            <person name="Hume J."/>
            <person name="Jhangiani S.N."/>
            <person name="Joshi V."/>
            <person name="Khan Z.M."/>
            <person name="Jackson L."/>
            <person name="Kovar C."/>
            <person name="Kowis A."/>
            <person name="Lee S."/>
            <person name="Lewis L.R."/>
            <person name="Margolis J."/>
            <person name="Morgan M."/>
            <person name="Nazareth L.V."/>
            <person name="Nguyen N."/>
            <person name="Okwuonu G."/>
            <person name="Parker D."/>
            <person name="Richards S."/>
            <person name="Ruiz S.J."/>
            <person name="Santibanez J."/>
            <person name="Savard J."/>
            <person name="Scherer S.E."/>
            <person name="Schneider B."/>
            <person name="Sodergren E."/>
            <person name="Tautz D."/>
            <person name="Vattahil S."/>
            <person name="Villasana D."/>
            <person name="White C.S."/>
            <person name="Wright R."/>
            <person name="Park Y."/>
            <person name="Beeman R.W."/>
            <person name="Lord J."/>
            <person name="Oppert B."/>
            <person name="Lorenzen M."/>
            <person name="Brown S."/>
            <person name="Wang L."/>
            <person name="Savard J."/>
            <person name="Tautz D."/>
            <person name="Richards S."/>
            <person name="Weinstock G."/>
            <person name="Gibbs R.A."/>
            <person name="Liu Y."/>
            <person name="Worley K."/>
            <person name="Weinstock G."/>
            <person name="Elsik C.G."/>
            <person name="Reese J.T."/>
            <person name="Elhaik E."/>
            <person name="Landan G."/>
            <person name="Graur D."/>
            <person name="Arensburger P."/>
            <person name="Atkinson P."/>
            <person name="Beeman R.W."/>
            <person name="Beidler J."/>
            <person name="Brown S.J."/>
            <person name="Demuth J.P."/>
            <person name="Drury D.W."/>
            <person name="Du Y.Z."/>
            <person name="Fujiwara H."/>
            <person name="Lorenzen M."/>
            <person name="Maselli V."/>
            <person name="Osanai M."/>
            <person name="Park Y."/>
            <person name="Robertson H.M."/>
            <person name="Tu Z."/>
            <person name="Wang J.J."/>
            <person name="Wang S."/>
            <person name="Richards S."/>
            <person name="Song H."/>
            <person name="Zhang L."/>
            <person name="Sodergren E."/>
            <person name="Werner D."/>
            <person name="Stanke M."/>
            <person name="Morgenstern B."/>
            <person name="Solovyev V."/>
            <person name="Kosarev P."/>
            <person name="Brown G."/>
            <person name="Chen H.C."/>
            <person name="Ermolaeva O."/>
            <person name="Hlavina W."/>
            <person name="Kapustin Y."/>
            <person name="Kiryutin B."/>
            <person name="Kitts P."/>
            <person name="Maglott D."/>
            <person name="Pruitt K."/>
            <person name="Sapojnikov V."/>
            <person name="Souvorov A."/>
            <person name="Mackey A.J."/>
            <person name="Waterhouse R.M."/>
            <person name="Wyder S."/>
            <person name="Zdobnov E.M."/>
            <person name="Zdobnov E.M."/>
            <person name="Wyder S."/>
            <person name="Kriventseva E.V."/>
            <person name="Kadowaki T."/>
            <person name="Bork P."/>
            <person name="Aranda M."/>
            <person name="Bao R."/>
            <person name="Beermann A."/>
            <person name="Berns N."/>
            <person name="Bolognesi R."/>
            <person name="Bonneton F."/>
            <person name="Bopp D."/>
            <person name="Brown S.J."/>
            <person name="Bucher G."/>
            <person name="Butts T."/>
            <person name="Chaumot A."/>
            <person name="Denell R.E."/>
            <person name="Ferrier D.E."/>
            <person name="Friedrich M."/>
            <person name="Gordon C.M."/>
            <person name="Jindra M."/>
            <person name="Klingler M."/>
            <person name="Lan Q."/>
            <person name="Lattorff H.M."/>
            <person name="Laudet V."/>
            <person name="von Levetsow C."/>
            <person name="Liu Z."/>
            <person name="Lutz R."/>
            <person name="Lynch J.A."/>
            <person name="da Fonseca R.N."/>
            <person name="Posnien N."/>
            <person name="Reuter R."/>
            <person name="Roth S."/>
            <person name="Savard J."/>
            <person name="Schinko J.B."/>
            <person name="Schmitt C."/>
            <person name="Schoppmeier M."/>
            <person name="Schroder R."/>
            <person name="Shippy T.D."/>
            <person name="Simonnet F."/>
            <person name="Marques-Souza H."/>
            <person name="Tautz D."/>
            <person name="Tomoyasu Y."/>
            <person name="Trauner J."/>
            <person name="Van der Zee M."/>
            <person name="Vervoort M."/>
            <person name="Wittkopp N."/>
            <person name="Wimmer E.A."/>
            <person name="Yang X."/>
            <person name="Jones A.K."/>
            <person name="Sattelle D.B."/>
            <person name="Ebert P.R."/>
            <person name="Nelson D."/>
            <person name="Scott J.G."/>
            <person name="Beeman R.W."/>
            <person name="Muthukrishnan S."/>
            <person name="Kramer K.J."/>
            <person name="Arakane Y."/>
            <person name="Beeman R.W."/>
            <person name="Zhu Q."/>
            <person name="Hogenkamp D."/>
            <person name="Dixit R."/>
            <person name="Oppert B."/>
            <person name="Jiang H."/>
            <person name="Zou Z."/>
            <person name="Marshall J."/>
            <person name="Elpidina E."/>
            <person name="Vinokurov K."/>
            <person name="Oppert C."/>
            <person name="Zou Z."/>
            <person name="Evans J."/>
            <person name="Lu Z."/>
            <person name="Zhao P."/>
            <person name="Sumathipala N."/>
            <person name="Altincicek B."/>
            <person name="Vilcinskas A."/>
            <person name="Williams M."/>
            <person name="Hultmark D."/>
            <person name="Hetru C."/>
            <person name="Jiang H."/>
            <person name="Grimmelikhuijzen C.J."/>
            <person name="Hauser F."/>
            <person name="Cazzamali G."/>
            <person name="Williamson M."/>
            <person name="Park Y."/>
            <person name="Li B."/>
            <person name="Tanaka Y."/>
            <person name="Predel R."/>
            <person name="Neupert S."/>
            <person name="Schachtner J."/>
            <person name="Verleyen P."/>
            <person name="Raible F."/>
            <person name="Bork P."/>
            <person name="Friedrich M."/>
            <person name="Walden K.K."/>
            <person name="Robertson H.M."/>
            <person name="Angeli S."/>
            <person name="Foret S."/>
            <person name="Bucher G."/>
            <person name="Schuetz S."/>
            <person name="Maleszka R."/>
            <person name="Wimmer E.A."/>
            <person name="Beeman R.W."/>
            <person name="Lorenzen M."/>
            <person name="Tomoyasu Y."/>
            <person name="Miller S.C."/>
            <person name="Grossmann D."/>
            <person name="Bucher G."/>
        </authorList>
    </citation>
    <scope>NUCLEOTIDE SEQUENCE [LARGE SCALE GENOMIC DNA]</scope>
    <source>
        <strain evidence="1 2">Georgia GA2</strain>
    </source>
</reference>
<dbReference type="EMBL" id="KQ971307">
    <property type="protein sequence ID" value="EFA11328.1"/>
    <property type="molecule type" value="Genomic_DNA"/>
</dbReference>
<keyword evidence="2" id="KW-1185">Reference proteome</keyword>
<sequence length="35" mass="3797">MTDECVLMDETIVPQGSQGSGWKGYLKVPAANIEE</sequence>
<name>D6W7Q0_TRICA</name>
<dbReference type="AlphaFoldDB" id="D6W7Q0"/>
<evidence type="ECO:0000313" key="2">
    <source>
        <dbReference type="Proteomes" id="UP000007266"/>
    </source>
</evidence>
<dbReference type="Proteomes" id="UP000007266">
    <property type="component" value="Linkage group 1"/>
</dbReference>
<evidence type="ECO:0000313" key="1">
    <source>
        <dbReference type="EMBL" id="EFA11328.1"/>
    </source>
</evidence>
<accession>D6W7Q0</accession>
<dbReference type="HOGENOM" id="CLU_3369095_0_0_1"/>
<organism evidence="1 2">
    <name type="scientific">Tribolium castaneum</name>
    <name type="common">Red flour beetle</name>
    <dbReference type="NCBI Taxonomy" id="7070"/>
    <lineage>
        <taxon>Eukaryota</taxon>
        <taxon>Metazoa</taxon>
        <taxon>Ecdysozoa</taxon>
        <taxon>Arthropoda</taxon>
        <taxon>Hexapoda</taxon>
        <taxon>Insecta</taxon>
        <taxon>Pterygota</taxon>
        <taxon>Neoptera</taxon>
        <taxon>Endopterygota</taxon>
        <taxon>Coleoptera</taxon>
        <taxon>Polyphaga</taxon>
        <taxon>Cucujiformia</taxon>
        <taxon>Tenebrionidae</taxon>
        <taxon>Tenebrionidae incertae sedis</taxon>
        <taxon>Tribolium</taxon>
    </lineage>
</organism>
<gene>
    <name evidence="1" type="primary">GLEAN_10867</name>
    <name evidence="1" type="ORF">TcasGA2_TC010867</name>
</gene>
<reference evidence="1 2" key="2">
    <citation type="journal article" date="2010" name="Nucleic Acids Res.">
        <title>BeetleBase in 2010: revisions to provide comprehensive genomic information for Tribolium castaneum.</title>
        <authorList>
            <person name="Kim H.S."/>
            <person name="Murphy T."/>
            <person name="Xia J."/>
            <person name="Caragea D."/>
            <person name="Park Y."/>
            <person name="Beeman R.W."/>
            <person name="Lorenzen M.D."/>
            <person name="Butcher S."/>
            <person name="Manak J.R."/>
            <person name="Brown S.J."/>
        </authorList>
    </citation>
    <scope>GENOME REANNOTATION</scope>
    <source>
        <strain evidence="1 2">Georgia GA2</strain>
    </source>
</reference>
<proteinExistence type="predicted"/>
<dbReference type="InParanoid" id="D6W7Q0"/>